<gene>
    <name evidence="6" type="primary">ASB10</name>
</gene>
<reference evidence="6" key="2">
    <citation type="submission" date="2025-09" db="UniProtKB">
        <authorList>
            <consortium name="Ensembl"/>
        </authorList>
    </citation>
    <scope>IDENTIFICATION</scope>
</reference>
<dbReference type="InterPro" id="IPR036770">
    <property type="entry name" value="Ankyrin_rpt-contain_sf"/>
</dbReference>
<sequence length="437" mass="48779">MDRQLSKFAFCKPKSYRSDVIATAQASGYVLQFWNALLVGDGLTLISIMDDEEFSFLVDSVYDTGNIEEWKSFRFNYRGLRLWSLSYEQELTTPLHITACRGFADCLRLLLQRGADVELAPGGSTALHEACESCQPECTKLLLSHGANANAVSEDGLMPLHVCTLPESLECARQLLQYGAAITARSVDEEDTPLHVAARHGLPEHADLYLRYGAAVDRRNEEELTPLGAACAHPHEAHELTRYHRVCQLLLAAGARVGPLDRDKRTPLHMACKQANADVVELLLANGAGVNDMDYGGEAPMHNILKVACYKTAHQPERVVQSLLNYGSIRVWPGALPVVLKHCCGSPRTVEVLLNAYSRLKVTDAWVEAVPLEVLKDHRDFYESLFSLARTPRSLQHLARCRVRVYLEGRLLRVVPKLPLPTFIQNYLLLHFTGFVH</sequence>
<keyword evidence="7" id="KW-1185">Reference proteome</keyword>
<dbReference type="Gene3D" id="1.25.40.20">
    <property type="entry name" value="Ankyrin repeat-containing domain"/>
    <property type="match status" value="3"/>
</dbReference>
<accession>A0A8C5C207</accession>
<evidence type="ECO:0000313" key="7">
    <source>
        <dbReference type="Proteomes" id="UP000694546"/>
    </source>
</evidence>
<dbReference type="AlphaFoldDB" id="A0A8C5C207"/>
<comment type="pathway">
    <text evidence="1">Protein modification; protein ubiquitination.</text>
</comment>
<dbReference type="UniPathway" id="UPA00143"/>
<feature type="repeat" description="ANK" evidence="4">
    <location>
        <begin position="122"/>
        <end position="154"/>
    </location>
</feature>
<dbReference type="InterPro" id="IPR001496">
    <property type="entry name" value="SOCS_box"/>
</dbReference>
<keyword evidence="2" id="KW-0677">Repeat</keyword>
<dbReference type="GO" id="GO:0016567">
    <property type="term" value="P:protein ubiquitination"/>
    <property type="evidence" value="ECO:0007669"/>
    <property type="project" value="UniProtKB-UniPathway"/>
</dbReference>
<dbReference type="GO" id="GO:0005737">
    <property type="term" value="C:cytoplasm"/>
    <property type="evidence" value="ECO:0007669"/>
    <property type="project" value="TreeGrafter"/>
</dbReference>
<name>A0A8C5C207_GADMO</name>
<reference evidence="6" key="1">
    <citation type="submission" date="2025-08" db="UniProtKB">
        <authorList>
            <consortium name="Ensembl"/>
        </authorList>
    </citation>
    <scope>IDENTIFICATION</scope>
</reference>
<dbReference type="PROSITE" id="PS50297">
    <property type="entry name" value="ANK_REP_REGION"/>
    <property type="match status" value="4"/>
</dbReference>
<dbReference type="PROSITE" id="PS50088">
    <property type="entry name" value="ANK_REPEAT"/>
    <property type="match status" value="5"/>
</dbReference>
<dbReference type="GeneTree" id="ENSGT00940000158974"/>
<organism evidence="6 7">
    <name type="scientific">Gadus morhua</name>
    <name type="common">Atlantic cod</name>
    <dbReference type="NCBI Taxonomy" id="8049"/>
    <lineage>
        <taxon>Eukaryota</taxon>
        <taxon>Metazoa</taxon>
        <taxon>Chordata</taxon>
        <taxon>Craniata</taxon>
        <taxon>Vertebrata</taxon>
        <taxon>Euteleostomi</taxon>
        <taxon>Actinopterygii</taxon>
        <taxon>Neopterygii</taxon>
        <taxon>Teleostei</taxon>
        <taxon>Neoteleostei</taxon>
        <taxon>Acanthomorphata</taxon>
        <taxon>Zeiogadaria</taxon>
        <taxon>Gadariae</taxon>
        <taxon>Gadiformes</taxon>
        <taxon>Gadoidei</taxon>
        <taxon>Gadidae</taxon>
        <taxon>Gadus</taxon>
    </lineage>
</organism>
<dbReference type="GO" id="GO:0035556">
    <property type="term" value="P:intracellular signal transduction"/>
    <property type="evidence" value="ECO:0007669"/>
    <property type="project" value="InterPro"/>
</dbReference>
<evidence type="ECO:0000256" key="3">
    <source>
        <dbReference type="ARBA" id="ARBA00023043"/>
    </source>
</evidence>
<dbReference type="Pfam" id="PF07525">
    <property type="entry name" value="SOCS_box"/>
    <property type="match status" value="1"/>
</dbReference>
<feature type="repeat" description="ANK" evidence="4">
    <location>
        <begin position="155"/>
        <end position="187"/>
    </location>
</feature>
<proteinExistence type="predicted"/>
<dbReference type="OMA" id="QGGEMRW"/>
<dbReference type="Pfam" id="PF12796">
    <property type="entry name" value="Ank_2"/>
    <property type="match status" value="2"/>
</dbReference>
<evidence type="ECO:0000256" key="2">
    <source>
        <dbReference type="ARBA" id="ARBA00022737"/>
    </source>
</evidence>
<feature type="domain" description="SOCS box" evidence="5">
    <location>
        <begin position="390"/>
        <end position="428"/>
    </location>
</feature>
<evidence type="ECO:0000313" key="6">
    <source>
        <dbReference type="Ensembl" id="ENSGMOP00000056195.1"/>
    </source>
</evidence>
<dbReference type="Gene3D" id="1.10.750.20">
    <property type="entry name" value="SOCS box"/>
    <property type="match status" value="1"/>
</dbReference>
<dbReference type="SUPFAM" id="SSF158235">
    <property type="entry name" value="SOCS box-like"/>
    <property type="match status" value="1"/>
</dbReference>
<dbReference type="InterPro" id="IPR002110">
    <property type="entry name" value="Ankyrin_rpt"/>
</dbReference>
<dbReference type="SUPFAM" id="SSF48403">
    <property type="entry name" value="Ankyrin repeat"/>
    <property type="match status" value="1"/>
</dbReference>
<dbReference type="PROSITE" id="PS50225">
    <property type="entry name" value="SOCS"/>
    <property type="match status" value="1"/>
</dbReference>
<feature type="repeat" description="ANK" evidence="4">
    <location>
        <begin position="263"/>
        <end position="295"/>
    </location>
</feature>
<evidence type="ECO:0000256" key="1">
    <source>
        <dbReference type="ARBA" id="ARBA00004906"/>
    </source>
</evidence>
<dbReference type="Proteomes" id="UP000694546">
    <property type="component" value="Chromosome 8"/>
</dbReference>
<dbReference type="Ensembl" id="ENSGMOT00000040369.1">
    <property type="protein sequence ID" value="ENSGMOP00000056195.1"/>
    <property type="gene ID" value="ENSGMOG00000002971.2"/>
</dbReference>
<dbReference type="PANTHER" id="PTHR24198">
    <property type="entry name" value="ANKYRIN REPEAT AND PROTEIN KINASE DOMAIN-CONTAINING PROTEIN"/>
    <property type="match status" value="1"/>
</dbReference>
<feature type="repeat" description="ANK" evidence="4">
    <location>
        <begin position="90"/>
        <end position="122"/>
    </location>
</feature>
<keyword evidence="3 4" id="KW-0040">ANK repeat</keyword>
<dbReference type="CDD" id="cd03723">
    <property type="entry name" value="SOCS_ASB4_ASB18"/>
    <property type="match status" value="1"/>
</dbReference>
<protein>
    <submittedName>
        <fullName evidence="6">Ankyrin repeat and SOCS box containing 10</fullName>
    </submittedName>
</protein>
<dbReference type="InterPro" id="IPR036036">
    <property type="entry name" value="SOCS_box-like_dom_sf"/>
</dbReference>
<dbReference type="PANTHER" id="PTHR24198:SF173">
    <property type="entry name" value="ANKYRIN REPEAT AND SOCS BOX PROTEIN 10-RELATED"/>
    <property type="match status" value="1"/>
</dbReference>
<evidence type="ECO:0000256" key="4">
    <source>
        <dbReference type="PROSITE-ProRule" id="PRU00023"/>
    </source>
</evidence>
<dbReference type="SMART" id="SM00248">
    <property type="entry name" value="ANK"/>
    <property type="match status" value="6"/>
</dbReference>
<feature type="repeat" description="ANK" evidence="4">
    <location>
        <begin position="189"/>
        <end position="221"/>
    </location>
</feature>
<dbReference type="SMART" id="SM00969">
    <property type="entry name" value="SOCS_box"/>
    <property type="match status" value="1"/>
</dbReference>
<evidence type="ECO:0000259" key="5">
    <source>
        <dbReference type="PROSITE" id="PS50225"/>
    </source>
</evidence>